<dbReference type="InterPro" id="IPR000620">
    <property type="entry name" value="EamA_dom"/>
</dbReference>
<keyword evidence="5 8" id="KW-0472">Membrane</keyword>
<evidence type="ECO:0000256" key="8">
    <source>
        <dbReference type="SAM" id="Phobius"/>
    </source>
</evidence>
<keyword evidence="3 8" id="KW-0812">Transmembrane</keyword>
<evidence type="ECO:0000313" key="11">
    <source>
        <dbReference type="Proteomes" id="UP001328107"/>
    </source>
</evidence>
<evidence type="ECO:0000256" key="7">
    <source>
        <dbReference type="SAM" id="Coils"/>
    </source>
</evidence>
<feature type="transmembrane region" description="Helical" evidence="8">
    <location>
        <begin position="310"/>
        <end position="333"/>
    </location>
</feature>
<organism evidence="10 11">
    <name type="scientific">Pristionchus mayeri</name>
    <dbReference type="NCBI Taxonomy" id="1317129"/>
    <lineage>
        <taxon>Eukaryota</taxon>
        <taxon>Metazoa</taxon>
        <taxon>Ecdysozoa</taxon>
        <taxon>Nematoda</taxon>
        <taxon>Chromadorea</taxon>
        <taxon>Rhabditida</taxon>
        <taxon>Rhabditina</taxon>
        <taxon>Diplogasteromorpha</taxon>
        <taxon>Diplogasteroidea</taxon>
        <taxon>Neodiplogasteridae</taxon>
        <taxon>Pristionchus</taxon>
    </lineage>
</organism>
<dbReference type="PANTHER" id="PTHR23051">
    <property type="entry name" value="SOLUTE CARRIER FAMILY 35, MEMBER F5"/>
    <property type="match status" value="1"/>
</dbReference>
<accession>A0AAN5CYY4</accession>
<reference evidence="11" key="1">
    <citation type="submission" date="2022-10" db="EMBL/GenBank/DDBJ databases">
        <title>Genome assembly of Pristionchus species.</title>
        <authorList>
            <person name="Yoshida K."/>
            <person name="Sommer R.J."/>
        </authorList>
    </citation>
    <scope>NUCLEOTIDE SEQUENCE [LARGE SCALE GENOMIC DNA]</scope>
    <source>
        <strain evidence="11">RS5460</strain>
    </source>
</reference>
<evidence type="ECO:0000259" key="9">
    <source>
        <dbReference type="Pfam" id="PF00892"/>
    </source>
</evidence>
<keyword evidence="4 8" id="KW-1133">Transmembrane helix</keyword>
<gene>
    <name evidence="10" type="ORF">PMAYCL1PPCAC_23856</name>
</gene>
<comment type="caution">
    <text evidence="10">The sequence shown here is derived from an EMBL/GenBank/DDBJ whole genome shotgun (WGS) entry which is preliminary data.</text>
</comment>
<dbReference type="Pfam" id="PF00892">
    <property type="entry name" value="EamA"/>
    <property type="match status" value="1"/>
</dbReference>
<feature type="transmembrane region" description="Helical" evidence="8">
    <location>
        <begin position="155"/>
        <end position="181"/>
    </location>
</feature>
<evidence type="ECO:0000256" key="6">
    <source>
        <dbReference type="ARBA" id="ARBA00040744"/>
    </source>
</evidence>
<proteinExistence type="inferred from homology"/>
<comment type="subcellular location">
    <subcellularLocation>
        <location evidence="1">Membrane</location>
        <topology evidence="1">Multi-pass membrane protein</topology>
    </subcellularLocation>
</comment>
<evidence type="ECO:0000256" key="2">
    <source>
        <dbReference type="ARBA" id="ARBA00007863"/>
    </source>
</evidence>
<sequence length="391" mass="43811">SLKSKSTLGLLILLVVNILWVLSGEITRFIFIDYHFHRPFFLLSFKSSLLSIYFLRYLYKPMKIKLREVEEEIDELSVEGFELMSEEENESEKKKVRFSETKEIRRMPQRIAFEAKVARMAYSASFYHSFPSLSSATLITLFVLLPTWILSSFTYQVSLLFTSLSSLNLLSASSPVFVLILSICLPSSNSLPSPLKCLVVLINLFGVALLSQTDSISSPSIELALFSAFCYAFYLVSLSNFVSTYGQIDTNFLFGSIGIVSTLISLFLLPFLDWIRIEELLPFPPFKIWMALLASTFLGTLVADRLWMEATLLTSSLVASLSTSLSIPLSFLMDSLLRQEYPSSIQLIASIPITLSIIGASVLEGRKGLNGGKTGTHMSIERESLIDNEHS</sequence>
<dbReference type="InterPro" id="IPR037185">
    <property type="entry name" value="EmrE-like"/>
</dbReference>
<evidence type="ECO:0000256" key="5">
    <source>
        <dbReference type="ARBA" id="ARBA00023136"/>
    </source>
</evidence>
<feature type="transmembrane region" description="Helical" evidence="8">
    <location>
        <begin position="223"/>
        <end position="245"/>
    </location>
</feature>
<feature type="transmembrane region" description="Helical" evidence="8">
    <location>
        <begin position="193"/>
        <end position="211"/>
    </location>
</feature>
<feature type="domain" description="EamA" evidence="9">
    <location>
        <begin position="223"/>
        <end position="360"/>
    </location>
</feature>
<dbReference type="PANTHER" id="PTHR23051:SF0">
    <property type="entry name" value="SOLUTE CARRIER FAMILY 35 MEMBER F5"/>
    <property type="match status" value="1"/>
</dbReference>
<feature type="coiled-coil region" evidence="7">
    <location>
        <begin position="59"/>
        <end position="86"/>
    </location>
</feature>
<feature type="transmembrane region" description="Helical" evidence="8">
    <location>
        <begin position="284"/>
        <end position="303"/>
    </location>
</feature>
<evidence type="ECO:0000313" key="10">
    <source>
        <dbReference type="EMBL" id="GMR53661.1"/>
    </source>
</evidence>
<feature type="transmembrane region" description="Helical" evidence="8">
    <location>
        <begin position="126"/>
        <end position="149"/>
    </location>
</feature>
<dbReference type="Proteomes" id="UP001328107">
    <property type="component" value="Unassembled WGS sequence"/>
</dbReference>
<feature type="transmembrane region" description="Helical" evidence="8">
    <location>
        <begin position="345"/>
        <end position="363"/>
    </location>
</feature>
<name>A0AAN5CYY4_9BILA</name>
<dbReference type="SUPFAM" id="SSF103481">
    <property type="entry name" value="Multidrug resistance efflux transporter EmrE"/>
    <property type="match status" value="1"/>
</dbReference>
<evidence type="ECO:0000256" key="3">
    <source>
        <dbReference type="ARBA" id="ARBA00022692"/>
    </source>
</evidence>
<feature type="non-terminal residue" evidence="10">
    <location>
        <position position="1"/>
    </location>
</feature>
<feature type="transmembrane region" description="Helical" evidence="8">
    <location>
        <begin position="40"/>
        <end position="59"/>
    </location>
</feature>
<feature type="transmembrane region" description="Helical" evidence="8">
    <location>
        <begin position="252"/>
        <end position="272"/>
    </location>
</feature>
<dbReference type="AlphaFoldDB" id="A0AAN5CYY4"/>
<evidence type="ECO:0000256" key="1">
    <source>
        <dbReference type="ARBA" id="ARBA00004141"/>
    </source>
</evidence>
<keyword evidence="11" id="KW-1185">Reference proteome</keyword>
<dbReference type="GO" id="GO:0016020">
    <property type="term" value="C:membrane"/>
    <property type="evidence" value="ECO:0007669"/>
    <property type="project" value="UniProtKB-SubCell"/>
</dbReference>
<dbReference type="EMBL" id="BTRK01000005">
    <property type="protein sequence ID" value="GMR53661.1"/>
    <property type="molecule type" value="Genomic_DNA"/>
</dbReference>
<protein>
    <recommendedName>
        <fullName evidence="6">Solute carrier family 35 member F5</fullName>
    </recommendedName>
</protein>
<evidence type="ECO:0000256" key="4">
    <source>
        <dbReference type="ARBA" id="ARBA00022989"/>
    </source>
</evidence>
<keyword evidence="7" id="KW-0175">Coiled coil</keyword>
<comment type="similarity">
    <text evidence="2">Belongs to the SLC35F solute transporter family.</text>
</comment>